<protein>
    <submittedName>
        <fullName evidence="6">NAD(P)/FAD-dependent oxidoreductase</fullName>
    </submittedName>
</protein>
<evidence type="ECO:0000313" key="6">
    <source>
        <dbReference type="EMBL" id="MFL0246633.1"/>
    </source>
</evidence>
<dbReference type="NCBIfam" id="TIGR00275">
    <property type="entry name" value="aminoacetone oxidase family FAD-binding enzyme"/>
    <property type="match status" value="1"/>
</dbReference>
<feature type="domain" description="RsdA/BaiN/AoA(So)-like insert" evidence="5">
    <location>
        <begin position="190"/>
        <end position="351"/>
    </location>
</feature>
<organism evidence="6 7">
    <name type="scientific">Candidatus Clostridium stratigraminis</name>
    <dbReference type="NCBI Taxonomy" id="3381661"/>
    <lineage>
        <taxon>Bacteria</taxon>
        <taxon>Bacillati</taxon>
        <taxon>Bacillota</taxon>
        <taxon>Clostridia</taxon>
        <taxon>Eubacteriales</taxon>
        <taxon>Clostridiaceae</taxon>
        <taxon>Clostridium</taxon>
    </lineage>
</organism>
<evidence type="ECO:0000259" key="5">
    <source>
        <dbReference type="Pfam" id="PF22780"/>
    </source>
</evidence>
<keyword evidence="7" id="KW-1185">Reference proteome</keyword>
<dbReference type="InterPro" id="IPR023166">
    <property type="entry name" value="BaiN-like_dom_sf"/>
</dbReference>
<dbReference type="Gene3D" id="2.40.30.10">
    <property type="entry name" value="Translation factors"/>
    <property type="match status" value="1"/>
</dbReference>
<comment type="cofactor">
    <cofactor evidence="1">
        <name>FAD</name>
        <dbReference type="ChEBI" id="CHEBI:57692"/>
    </cofactor>
</comment>
<feature type="domain" description="RsdA/BaiN/AoA(So)-like Rossmann fold-like" evidence="4">
    <location>
        <begin position="3"/>
        <end position="404"/>
    </location>
</feature>
<dbReference type="SUPFAM" id="SSF51905">
    <property type="entry name" value="FAD/NAD(P)-binding domain"/>
    <property type="match status" value="1"/>
</dbReference>
<dbReference type="PRINTS" id="PR00411">
    <property type="entry name" value="PNDRDTASEI"/>
</dbReference>
<proteinExistence type="predicted"/>
<dbReference type="RefSeq" id="WP_406769110.1">
    <property type="nucleotide sequence ID" value="NZ_JBJHZZ010000003.1"/>
</dbReference>
<dbReference type="Gene3D" id="3.50.50.60">
    <property type="entry name" value="FAD/NAD(P)-binding domain"/>
    <property type="match status" value="1"/>
</dbReference>
<dbReference type="Gene3D" id="1.10.8.260">
    <property type="entry name" value="HI0933 insert domain-like"/>
    <property type="match status" value="1"/>
</dbReference>
<name>A0ABW8T2D1_9CLOT</name>
<accession>A0ABW8T2D1</accession>
<evidence type="ECO:0000313" key="7">
    <source>
        <dbReference type="Proteomes" id="UP001623591"/>
    </source>
</evidence>
<dbReference type="InterPro" id="IPR055178">
    <property type="entry name" value="RsdA/BaiN/AoA(So)-like_dom"/>
</dbReference>
<dbReference type="Pfam" id="PF22780">
    <property type="entry name" value="HI0933_like_1st"/>
    <property type="match status" value="1"/>
</dbReference>
<gene>
    <name evidence="6" type="ORF">ACJDUG_06600</name>
</gene>
<dbReference type="PANTHER" id="PTHR42887:SF2">
    <property type="entry name" value="OS12G0638800 PROTEIN"/>
    <property type="match status" value="1"/>
</dbReference>
<sequence>MPKVVIIGGGPAGIMAAITAAKKHEVILVEKNEKIGKKLFITGKGRCNITNAKDINEFFDYIPGNPSFLYSALYTFTNEDTMNLFSKLGVKLKTERGDRVFPESDKSSDIINALRDELIKVGVTLKLNSPVKSIYADNNAIKHIELQDGSIIEGNYFIFCTGGLSYPRTGSTGDGLIFAKKLGHKIIEPKPSLVPIVIENEWVKELQGLSLKNVELKIINNKNKKVIFKEFGEMLFTHYGISGPLVLSASSVVNNKLSLSASINLKPALSDEELDKRVQKDFMQYSNKAFKNALNDLLPSKLINVVVKLSGIDGEKKVNLITREERKGLVYLLQNFSMQVLGLRPIEEAIVTAGGVDTKQIDPSTMKSKLIHNMYFAGEVIDVDAYTGGYNIQIALSTGYIAGSKVGED</sequence>
<comment type="caution">
    <text evidence="6">The sequence shown here is derived from an EMBL/GenBank/DDBJ whole genome shotgun (WGS) entry which is preliminary data.</text>
</comment>
<dbReference type="SUPFAM" id="SSF160996">
    <property type="entry name" value="HI0933 insert domain-like"/>
    <property type="match status" value="1"/>
</dbReference>
<dbReference type="EMBL" id="JBJHZZ010000003">
    <property type="protein sequence ID" value="MFL0246633.1"/>
    <property type="molecule type" value="Genomic_DNA"/>
</dbReference>
<keyword evidence="3" id="KW-0274">FAD</keyword>
<dbReference type="Proteomes" id="UP001623591">
    <property type="component" value="Unassembled WGS sequence"/>
</dbReference>
<reference evidence="6 7" key="1">
    <citation type="submission" date="2024-11" db="EMBL/GenBank/DDBJ databases">
        <authorList>
            <person name="Heng Y.C."/>
            <person name="Lim A.C.H."/>
            <person name="Lee J.K.Y."/>
            <person name="Kittelmann S."/>
        </authorList>
    </citation>
    <scope>NUCLEOTIDE SEQUENCE [LARGE SCALE GENOMIC DNA]</scope>
    <source>
        <strain evidence="6 7">WILCCON 0185</strain>
    </source>
</reference>
<dbReference type="InterPro" id="IPR004792">
    <property type="entry name" value="BaiN-like"/>
</dbReference>
<evidence type="ECO:0000256" key="2">
    <source>
        <dbReference type="ARBA" id="ARBA00022630"/>
    </source>
</evidence>
<dbReference type="Pfam" id="PF03486">
    <property type="entry name" value="HI0933_like"/>
    <property type="match status" value="1"/>
</dbReference>
<dbReference type="InterPro" id="IPR036188">
    <property type="entry name" value="FAD/NAD-bd_sf"/>
</dbReference>
<evidence type="ECO:0000256" key="3">
    <source>
        <dbReference type="ARBA" id="ARBA00022827"/>
    </source>
</evidence>
<evidence type="ECO:0000259" key="4">
    <source>
        <dbReference type="Pfam" id="PF03486"/>
    </source>
</evidence>
<keyword evidence="2" id="KW-0285">Flavoprotein</keyword>
<dbReference type="PANTHER" id="PTHR42887">
    <property type="entry name" value="OS12G0638800 PROTEIN"/>
    <property type="match status" value="1"/>
</dbReference>
<evidence type="ECO:0000256" key="1">
    <source>
        <dbReference type="ARBA" id="ARBA00001974"/>
    </source>
</evidence>
<dbReference type="InterPro" id="IPR057661">
    <property type="entry name" value="RsdA/BaiN/AoA(So)_Rossmann"/>
</dbReference>